<gene>
    <name evidence="2" type="ORF">NWE73_08600</name>
</gene>
<dbReference type="CDD" id="cd04301">
    <property type="entry name" value="NAT_SF"/>
    <property type="match status" value="1"/>
</dbReference>
<dbReference type="PROSITE" id="PS51186">
    <property type="entry name" value="GNAT"/>
    <property type="match status" value="1"/>
</dbReference>
<organism evidence="2 3">
    <name type="scientific">Bdellovibrio svalbardensis</name>
    <dbReference type="NCBI Taxonomy" id="2972972"/>
    <lineage>
        <taxon>Bacteria</taxon>
        <taxon>Pseudomonadati</taxon>
        <taxon>Bdellovibrionota</taxon>
        <taxon>Bdellovibrionia</taxon>
        <taxon>Bdellovibrionales</taxon>
        <taxon>Pseudobdellovibrionaceae</taxon>
        <taxon>Bdellovibrio</taxon>
    </lineage>
</organism>
<dbReference type="PANTHER" id="PTHR43072">
    <property type="entry name" value="N-ACETYLTRANSFERASE"/>
    <property type="match status" value="1"/>
</dbReference>
<dbReference type="PANTHER" id="PTHR43072:SF60">
    <property type="entry name" value="L-2,4-DIAMINOBUTYRIC ACID ACETYLTRANSFERASE"/>
    <property type="match status" value="1"/>
</dbReference>
<reference evidence="2" key="1">
    <citation type="submission" date="2022-08" db="EMBL/GenBank/DDBJ databases">
        <title>Novel Bdellovibrio Species Isolated from Svalbard: Designation Bdellovibrio svalbardensis.</title>
        <authorList>
            <person name="Mitchell R.J."/>
            <person name="Choi S.Y."/>
        </authorList>
    </citation>
    <scope>NUCLEOTIDE SEQUENCE</scope>
    <source>
        <strain evidence="2">PAP01</strain>
    </source>
</reference>
<dbReference type="Pfam" id="PF00583">
    <property type="entry name" value="Acetyltransf_1"/>
    <property type="match status" value="1"/>
</dbReference>
<evidence type="ECO:0000259" key="1">
    <source>
        <dbReference type="PROSITE" id="PS51186"/>
    </source>
</evidence>
<evidence type="ECO:0000313" key="2">
    <source>
        <dbReference type="EMBL" id="MDG0816420.1"/>
    </source>
</evidence>
<proteinExistence type="predicted"/>
<sequence length="154" mass="17903">MQNITYSTLNFQKPSEIYRAAQIHESAPLNWDPTYRVTEERIQNWCKFLRNSAENKDLLMLFAKTAEGEIIGMHWVALSDRQGEKVAHIHSLWVSGDHREQGIGKELKRLGEQWAKKNGAVMMITGVFYSNQDMIEFNIKMGFKPQQVEMTKKL</sequence>
<dbReference type="InterPro" id="IPR016181">
    <property type="entry name" value="Acyl_CoA_acyltransferase"/>
</dbReference>
<protein>
    <submittedName>
        <fullName evidence="2">GNAT family N-acetyltransferase</fullName>
    </submittedName>
</protein>
<keyword evidence="3" id="KW-1185">Reference proteome</keyword>
<dbReference type="Gene3D" id="3.40.630.30">
    <property type="match status" value="1"/>
</dbReference>
<dbReference type="RefSeq" id="WP_277577899.1">
    <property type="nucleotide sequence ID" value="NZ_JANRMI010000002.1"/>
</dbReference>
<feature type="domain" description="N-acetyltransferase" evidence="1">
    <location>
        <begin position="21"/>
        <end position="154"/>
    </location>
</feature>
<comment type="caution">
    <text evidence="2">The sequence shown here is derived from an EMBL/GenBank/DDBJ whole genome shotgun (WGS) entry which is preliminary data.</text>
</comment>
<accession>A0ABT6DHT7</accession>
<dbReference type="Proteomes" id="UP001152321">
    <property type="component" value="Unassembled WGS sequence"/>
</dbReference>
<dbReference type="SUPFAM" id="SSF55729">
    <property type="entry name" value="Acyl-CoA N-acyltransferases (Nat)"/>
    <property type="match status" value="1"/>
</dbReference>
<dbReference type="InterPro" id="IPR000182">
    <property type="entry name" value="GNAT_dom"/>
</dbReference>
<dbReference type="EMBL" id="JANRMI010000002">
    <property type="protein sequence ID" value="MDG0816420.1"/>
    <property type="molecule type" value="Genomic_DNA"/>
</dbReference>
<evidence type="ECO:0000313" key="3">
    <source>
        <dbReference type="Proteomes" id="UP001152321"/>
    </source>
</evidence>
<name>A0ABT6DHT7_9BACT</name>